<sequence>MTSNNPEQTIISTSFGTVTSKRVTYMYNKGWFSGGKREDVPLKQVASVRHETERKIFLGLFYIVLGLVLIAVVIGIIPLVFGIFLLWGSPKVNIVTTGGSTAPVIGWPWQNQEAQSFADAVRGQLFSE</sequence>
<comment type="caution">
    <text evidence="2">The sequence shown here is derived from an EMBL/GenBank/DDBJ whole genome shotgun (WGS) entry which is preliminary data.</text>
</comment>
<protein>
    <submittedName>
        <fullName evidence="2">Uncharacterized protein</fullName>
    </submittedName>
</protein>
<accession>A0A2T1G8A3</accession>
<organism evidence="2 3">
    <name type="scientific">Chamaesiphon polymorphus CCALA 037</name>
    <dbReference type="NCBI Taxonomy" id="2107692"/>
    <lineage>
        <taxon>Bacteria</taxon>
        <taxon>Bacillati</taxon>
        <taxon>Cyanobacteriota</taxon>
        <taxon>Cyanophyceae</taxon>
        <taxon>Gomontiellales</taxon>
        <taxon>Chamaesiphonaceae</taxon>
        <taxon>Chamaesiphon</taxon>
    </lineage>
</organism>
<dbReference type="OrthoDB" id="9553804at2"/>
<keyword evidence="1" id="KW-1133">Transmembrane helix</keyword>
<gene>
    <name evidence="2" type="ORF">C7B77_19515</name>
</gene>
<keyword evidence="1" id="KW-0472">Membrane</keyword>
<feature type="transmembrane region" description="Helical" evidence="1">
    <location>
        <begin position="59"/>
        <end position="87"/>
    </location>
</feature>
<keyword evidence="3" id="KW-1185">Reference proteome</keyword>
<evidence type="ECO:0000256" key="1">
    <source>
        <dbReference type="SAM" id="Phobius"/>
    </source>
</evidence>
<dbReference type="EMBL" id="PVWO01000299">
    <property type="protein sequence ID" value="PSB53471.1"/>
    <property type="molecule type" value="Genomic_DNA"/>
</dbReference>
<name>A0A2T1G8A3_9CYAN</name>
<evidence type="ECO:0000313" key="3">
    <source>
        <dbReference type="Proteomes" id="UP000238937"/>
    </source>
</evidence>
<proteinExistence type="predicted"/>
<reference evidence="2 3" key="1">
    <citation type="submission" date="2018-03" db="EMBL/GenBank/DDBJ databases">
        <title>The ancient ancestry and fast evolution of plastids.</title>
        <authorList>
            <person name="Moore K.R."/>
            <person name="Magnabosco C."/>
            <person name="Momper L."/>
            <person name="Gold D.A."/>
            <person name="Bosak T."/>
            <person name="Fournier G.P."/>
        </authorList>
    </citation>
    <scope>NUCLEOTIDE SEQUENCE [LARGE SCALE GENOMIC DNA]</scope>
    <source>
        <strain evidence="2 3">CCALA 037</strain>
    </source>
</reference>
<dbReference type="AlphaFoldDB" id="A0A2T1G8A3"/>
<keyword evidence="1" id="KW-0812">Transmembrane</keyword>
<dbReference type="RefSeq" id="WP_106308626.1">
    <property type="nucleotide sequence ID" value="NZ_PVWO01000299.1"/>
</dbReference>
<evidence type="ECO:0000313" key="2">
    <source>
        <dbReference type="EMBL" id="PSB53471.1"/>
    </source>
</evidence>
<dbReference type="Proteomes" id="UP000238937">
    <property type="component" value="Unassembled WGS sequence"/>
</dbReference>